<dbReference type="HOGENOM" id="CLU_371806_0_0_1"/>
<dbReference type="GeneID" id="11497586"/>
<gene>
    <name evidence="4" type="primary">NDAI0K01070</name>
    <name evidence="4" type="ordered locus">NDAI_0K01070</name>
</gene>
<evidence type="ECO:0000256" key="2">
    <source>
        <dbReference type="ARBA" id="ARBA00017967"/>
    </source>
</evidence>
<keyword evidence="5" id="KW-1185">Reference proteome</keyword>
<evidence type="ECO:0000313" key="4">
    <source>
        <dbReference type="EMBL" id="CCD27298.1"/>
    </source>
</evidence>
<dbReference type="Pfam" id="PF21072">
    <property type="entry name" value="EFR3"/>
    <property type="match status" value="1"/>
</dbReference>
<dbReference type="AlphaFoldDB" id="G0WHN7"/>
<dbReference type="InterPro" id="IPR049150">
    <property type="entry name" value="EFR3_HEAT-like_rpt"/>
</dbReference>
<evidence type="ECO:0000256" key="1">
    <source>
        <dbReference type="ARBA" id="ARBA00010216"/>
    </source>
</evidence>
<evidence type="ECO:0000256" key="3">
    <source>
        <dbReference type="SAM" id="MobiDB-lite"/>
    </source>
</evidence>
<protein>
    <recommendedName>
        <fullName evidence="2">Protein EFR3</fullName>
    </recommendedName>
</protein>
<name>G0WHN7_NAUDC</name>
<dbReference type="PANTHER" id="PTHR47766">
    <property type="entry name" value="PROTEIN EFR3"/>
    <property type="match status" value="1"/>
</dbReference>
<dbReference type="GO" id="GO:0072659">
    <property type="term" value="P:protein localization to plasma membrane"/>
    <property type="evidence" value="ECO:0007669"/>
    <property type="project" value="EnsemblFungi"/>
</dbReference>
<organism evidence="4 5">
    <name type="scientific">Naumovozyma dairenensis (strain ATCC 10597 / BCRC 20456 / CBS 421 / NBRC 0211 / NRRL Y-12639)</name>
    <name type="common">Saccharomyces dairenensis</name>
    <dbReference type="NCBI Taxonomy" id="1071378"/>
    <lineage>
        <taxon>Eukaryota</taxon>
        <taxon>Fungi</taxon>
        <taxon>Dikarya</taxon>
        <taxon>Ascomycota</taxon>
        <taxon>Saccharomycotina</taxon>
        <taxon>Saccharomycetes</taxon>
        <taxon>Saccharomycetales</taxon>
        <taxon>Saccharomycetaceae</taxon>
        <taxon>Naumovozyma</taxon>
    </lineage>
</organism>
<dbReference type="EMBL" id="HE580277">
    <property type="protein sequence ID" value="CCD27298.1"/>
    <property type="molecule type" value="Genomic_DNA"/>
</dbReference>
<comment type="similarity">
    <text evidence="1">Belongs to the EFR3 family.</text>
</comment>
<dbReference type="Proteomes" id="UP000000689">
    <property type="component" value="Chromosome 11"/>
</dbReference>
<evidence type="ECO:0000313" key="5">
    <source>
        <dbReference type="Proteomes" id="UP000000689"/>
    </source>
</evidence>
<reference evidence="4 5" key="1">
    <citation type="journal article" date="2011" name="Proc. Natl. Acad. Sci. U.S.A.">
        <title>Evolutionary erosion of yeast sex chromosomes by mating-type switching accidents.</title>
        <authorList>
            <person name="Gordon J.L."/>
            <person name="Armisen D."/>
            <person name="Proux-Wera E."/>
            <person name="Oheigeartaigh S.S."/>
            <person name="Byrne K.P."/>
            <person name="Wolfe K.H."/>
        </authorList>
    </citation>
    <scope>NUCLEOTIDE SEQUENCE [LARGE SCALE GENOMIC DNA]</scope>
    <source>
        <strain evidence="5">ATCC 10597 / BCRC 20456 / CBS 421 / NBRC 0211 / NRRL Y-12639</strain>
    </source>
</reference>
<dbReference type="PANTHER" id="PTHR47766:SF1">
    <property type="entry name" value="PROTEIN EFR3"/>
    <property type="match status" value="1"/>
</dbReference>
<dbReference type="STRING" id="1071378.G0WHN7"/>
<dbReference type="OMA" id="LYYVNSR"/>
<sequence length="798" mass="89680">MGIFTPKHQRLVNQCYPTGRTTDKKPKSSETSYLLYYVNSRRSKLEKVSSYLIKKSNNDMNHRRVGNIAVTLELMNKIVKNCKENLNVFIRDFFQIMNNILTNANFNNDVGIVELLEMTFNSICTNLDGALFSGDPEFIRGYSAFVDSFFVVANEKLHNDDLLLKCCLDISLTDSLASNPKIKNYVSKSVTFSLSKFQERNPIFKRISLDRTNLYQASSPNLTKRLSKVQTRPAGLDTLNNEEGQPSDLSLIALRSFFSTTEGDKLGLSINALIEFILVTPNKELLEFICNGIPVQYRYFVILFLVRQLTQTTTTTKPSNSDPIVLLKLISAILTSDISIVGLSVLDIMRKLLAFQLEHYKENKTVEECCLTIRDLNNKTYYKEQMSDMLYEILVKLKHYKHLSGGEGKVDTTKDSIKITILTNDATELVTFAGQEAISLELFAELAPILNKCIVPLFNIVERQLSTGAAFTKVFQLLRQIKSKDIQQSMMEKIFTKFGKFALLSGLNFFLENITKPEDVYYLYHKQAADFLQIDDYKNQTEYKLQSQSLFSKDDLLNYYSDLGSNKFSKMGSQILMSRPTHVSTSDLVSDNATHSMTPDGFSIKSVSNGLLSEGAIPMNKRGTDNASKSKAQILNTKGSIYRLASDDMRSWRTARSKTPKISDLKKVVNTKAKTTDSQNKETTKTASLRGSQSVKSKVTNITFLLSELKTNDYADGETNKIQDPDEDNIVGLDKIDIARSQTTKLNSHNALPRLGSRNSTLLKSQANVVLPDIDDAFVDAAEGINVSNSRGKLFSSS</sequence>
<dbReference type="GO" id="GO:0005886">
    <property type="term" value="C:plasma membrane"/>
    <property type="evidence" value="ECO:0007669"/>
    <property type="project" value="EnsemblFungi"/>
</dbReference>
<dbReference type="eggNOG" id="KOG1877">
    <property type="taxonomic scope" value="Eukaryota"/>
</dbReference>
<dbReference type="KEGG" id="ndi:NDAI_0K01070"/>
<dbReference type="OrthoDB" id="19232at2759"/>
<feature type="region of interest" description="Disordered" evidence="3">
    <location>
        <begin position="672"/>
        <end position="692"/>
    </location>
</feature>
<dbReference type="InterPro" id="IPR039786">
    <property type="entry name" value="EFR3"/>
</dbReference>
<accession>G0WHN7</accession>
<proteinExistence type="inferred from homology"/>
<dbReference type="RefSeq" id="XP_003672541.1">
    <property type="nucleotide sequence ID" value="XM_003672493.1"/>
</dbReference>